<evidence type="ECO:0000256" key="3">
    <source>
        <dbReference type="SAM" id="SignalP"/>
    </source>
</evidence>
<evidence type="ECO:0000256" key="2">
    <source>
        <dbReference type="PROSITE-ProRule" id="PRU01360"/>
    </source>
</evidence>
<dbReference type="AlphaFoldDB" id="A0A975H6U6"/>
<dbReference type="SUPFAM" id="SSF49464">
    <property type="entry name" value="Carboxypeptidase regulatory domain-like"/>
    <property type="match status" value="1"/>
</dbReference>
<proteinExistence type="inferred from homology"/>
<feature type="signal peptide" evidence="3">
    <location>
        <begin position="1"/>
        <end position="21"/>
    </location>
</feature>
<dbReference type="Pfam" id="PF13715">
    <property type="entry name" value="CarbopepD_reg_2"/>
    <property type="match status" value="1"/>
</dbReference>
<dbReference type="InterPro" id="IPR037066">
    <property type="entry name" value="Plug_dom_sf"/>
</dbReference>
<keyword evidence="6" id="KW-1185">Reference proteome</keyword>
<dbReference type="Gene3D" id="2.170.130.10">
    <property type="entry name" value="TonB-dependent receptor, plug domain"/>
    <property type="match status" value="1"/>
</dbReference>
<dbReference type="FunFam" id="2.60.40.1120:FF:000003">
    <property type="entry name" value="Outer membrane protein Omp121"/>
    <property type="match status" value="1"/>
</dbReference>
<reference evidence="5 6" key="1">
    <citation type="submission" date="2021-03" db="EMBL/GenBank/DDBJ databases">
        <title>Complete genome of Polaribacter_sp.SM13.</title>
        <authorList>
            <person name="Jeong S.W."/>
            <person name="Bae J.W."/>
        </authorList>
    </citation>
    <scope>NUCLEOTIDE SEQUENCE [LARGE SCALE GENOMIC DNA]</scope>
    <source>
        <strain evidence="5 6">SM13</strain>
    </source>
</reference>
<dbReference type="GO" id="GO:0015344">
    <property type="term" value="F:siderophore uptake transmembrane transporter activity"/>
    <property type="evidence" value="ECO:0007669"/>
    <property type="project" value="TreeGrafter"/>
</dbReference>
<keyword evidence="2" id="KW-0812">Transmembrane</keyword>
<keyword evidence="2" id="KW-1134">Transmembrane beta strand</keyword>
<dbReference type="KEGG" id="pcea:J3359_00725"/>
<dbReference type="SUPFAM" id="SSF56935">
    <property type="entry name" value="Porins"/>
    <property type="match status" value="1"/>
</dbReference>
<accession>A0A975H6U6</accession>
<feature type="domain" description="TonB-dependent receptor plug" evidence="4">
    <location>
        <begin position="116"/>
        <end position="244"/>
    </location>
</feature>
<evidence type="ECO:0000313" key="5">
    <source>
        <dbReference type="EMBL" id="QTE22831.1"/>
    </source>
</evidence>
<dbReference type="FunFam" id="2.170.130.10:FF:000008">
    <property type="entry name" value="SusC/RagA family TonB-linked outer membrane protein"/>
    <property type="match status" value="1"/>
</dbReference>
<evidence type="ECO:0000313" key="6">
    <source>
        <dbReference type="Proteomes" id="UP000663920"/>
    </source>
</evidence>
<keyword evidence="1 3" id="KW-0732">Signal</keyword>
<dbReference type="GO" id="GO:0009279">
    <property type="term" value="C:cell outer membrane"/>
    <property type="evidence" value="ECO:0007669"/>
    <property type="project" value="UniProtKB-SubCell"/>
</dbReference>
<dbReference type="Gene3D" id="2.60.40.1120">
    <property type="entry name" value="Carboxypeptidase-like, regulatory domain"/>
    <property type="match status" value="1"/>
</dbReference>
<evidence type="ECO:0000256" key="1">
    <source>
        <dbReference type="ARBA" id="ARBA00022729"/>
    </source>
</evidence>
<dbReference type="InterPro" id="IPR039426">
    <property type="entry name" value="TonB-dep_rcpt-like"/>
</dbReference>
<dbReference type="InterPro" id="IPR008969">
    <property type="entry name" value="CarboxyPept-like_regulatory"/>
</dbReference>
<dbReference type="GO" id="GO:0044718">
    <property type="term" value="P:siderophore transmembrane transport"/>
    <property type="evidence" value="ECO:0007669"/>
    <property type="project" value="TreeGrafter"/>
</dbReference>
<sequence length="261" mass="27475">MKNKFYFIFSFLLLFSSLLSAQTARTIKGVIQDELGMPLPGASVVVKGTTKGTTTDFDGNFSLKVSEKAKFLTISYVGYEIKEVALKNETEFIIKMVSAASQLDEIVVVGYGSQRKSDVTTSVSSIKGDALSNENTASFSEALTGKLAGVQIRQTSGAPGSNVNIKIRGTSSITAGGNPLYVIDGVPMSNETGSLSSISESRNGFQEQPTNPLASIDMADIASIEVLKDASSAAIYGSRGSNGVVLITTKKGKNRGTTSVL</sequence>
<keyword evidence="2" id="KW-0998">Cell outer membrane</keyword>
<name>A0A975H6U6_9FLAO</name>
<gene>
    <name evidence="5" type="ORF">J3359_00725</name>
</gene>
<dbReference type="NCBIfam" id="TIGR04057">
    <property type="entry name" value="SusC_RagA_signa"/>
    <property type="match status" value="1"/>
</dbReference>
<comment type="subcellular location">
    <subcellularLocation>
        <location evidence="2">Cell outer membrane</location>
        <topology evidence="2">Multi-pass membrane protein</topology>
    </subcellularLocation>
</comment>
<feature type="chain" id="PRO_5037884387" evidence="3">
    <location>
        <begin position="22"/>
        <end position="261"/>
    </location>
</feature>
<dbReference type="Pfam" id="PF07715">
    <property type="entry name" value="Plug"/>
    <property type="match status" value="1"/>
</dbReference>
<dbReference type="EMBL" id="CP071869">
    <property type="protein sequence ID" value="QTE22831.1"/>
    <property type="molecule type" value="Genomic_DNA"/>
</dbReference>
<dbReference type="Proteomes" id="UP000663920">
    <property type="component" value="Chromosome"/>
</dbReference>
<evidence type="ECO:0000259" key="4">
    <source>
        <dbReference type="Pfam" id="PF07715"/>
    </source>
</evidence>
<keyword evidence="2" id="KW-0813">Transport</keyword>
<protein>
    <submittedName>
        <fullName evidence="5">TonB-dependent receptor plug domain-containing protein</fullName>
    </submittedName>
</protein>
<dbReference type="RefSeq" id="WP_208078798.1">
    <property type="nucleotide sequence ID" value="NZ_CP071869.1"/>
</dbReference>
<dbReference type="InterPro" id="IPR023997">
    <property type="entry name" value="TonB-dep_OMP_SusC/RagA_CS"/>
</dbReference>
<dbReference type="InterPro" id="IPR012910">
    <property type="entry name" value="Plug_dom"/>
</dbReference>
<dbReference type="PANTHER" id="PTHR30069:SF29">
    <property type="entry name" value="HEMOGLOBIN AND HEMOGLOBIN-HAPTOGLOBIN-BINDING PROTEIN 1-RELATED"/>
    <property type="match status" value="1"/>
</dbReference>
<keyword evidence="5" id="KW-0675">Receptor</keyword>
<dbReference type="PROSITE" id="PS52016">
    <property type="entry name" value="TONB_DEPENDENT_REC_3"/>
    <property type="match status" value="1"/>
</dbReference>
<organism evidence="5 6">
    <name type="scientific">Polaribacter cellanae</name>
    <dbReference type="NCBI Taxonomy" id="2818493"/>
    <lineage>
        <taxon>Bacteria</taxon>
        <taxon>Pseudomonadati</taxon>
        <taxon>Bacteroidota</taxon>
        <taxon>Flavobacteriia</taxon>
        <taxon>Flavobacteriales</taxon>
        <taxon>Flavobacteriaceae</taxon>
    </lineage>
</organism>
<dbReference type="PANTHER" id="PTHR30069">
    <property type="entry name" value="TONB-DEPENDENT OUTER MEMBRANE RECEPTOR"/>
    <property type="match status" value="1"/>
</dbReference>
<comment type="similarity">
    <text evidence="2">Belongs to the TonB-dependent receptor family.</text>
</comment>
<keyword evidence="2" id="KW-0472">Membrane</keyword>